<keyword evidence="4" id="KW-1185">Reference proteome</keyword>
<evidence type="ECO:0000313" key="3">
    <source>
        <dbReference type="EMBL" id="MQX36493.1"/>
    </source>
</evidence>
<evidence type="ECO:0000256" key="1">
    <source>
        <dbReference type="SAM" id="MobiDB-lite"/>
    </source>
</evidence>
<protein>
    <recommendedName>
        <fullName evidence="2">Nucleotide modification associated domain-containing protein</fullName>
    </recommendedName>
</protein>
<gene>
    <name evidence="3" type="ORF">GHC57_08185</name>
</gene>
<reference evidence="3 4" key="1">
    <citation type="submission" date="2019-10" db="EMBL/GenBank/DDBJ databases">
        <title>Draft whole-genome sequence of the purple nonsulfur photosynthetic bacterium Roseospira navarrensis DSM 15114.</title>
        <authorList>
            <person name="Kyndt J.A."/>
            <person name="Meyer T.E."/>
        </authorList>
    </citation>
    <scope>NUCLEOTIDE SEQUENCE [LARGE SCALE GENOMIC DNA]</scope>
    <source>
        <strain evidence="3 4">DSM 15114</strain>
    </source>
</reference>
<evidence type="ECO:0000313" key="4">
    <source>
        <dbReference type="Proteomes" id="UP000434582"/>
    </source>
</evidence>
<name>A0A7X1ZDD3_9PROT</name>
<sequence>MKIIFSRKGFDSKSGRRPSPIIDGVPISLPIPLDRGSETTYADLGLAEIVEATTKGRITGQNMCHHDPMFENGRCAFGQVDAAQGHLAKNGVGIGDVFLFFGLFADMGERNRHHRFFGYMTVEETIHLGKQPEPGSQPQGFSRRHPHTRGTWGNNNTLYIGPGDMARTAHDMLRLSRPELGLCYWRVPAWLQSAGLTYHSKAARWQGVDTLNVVGRGQEFVCDIGDREDAHQWLDGILTALKSA</sequence>
<accession>A0A7X1ZDD3</accession>
<dbReference type="Proteomes" id="UP000434582">
    <property type="component" value="Unassembled WGS sequence"/>
</dbReference>
<feature type="region of interest" description="Disordered" evidence="1">
    <location>
        <begin position="129"/>
        <end position="154"/>
    </location>
</feature>
<proteinExistence type="predicted"/>
<dbReference type="RefSeq" id="WP_153343041.1">
    <property type="nucleotide sequence ID" value="NZ_WIVE01000020.1"/>
</dbReference>
<dbReference type="AlphaFoldDB" id="A0A7X1ZDD3"/>
<organism evidence="3 4">
    <name type="scientific">Roseospira navarrensis</name>
    <dbReference type="NCBI Taxonomy" id="140058"/>
    <lineage>
        <taxon>Bacteria</taxon>
        <taxon>Pseudomonadati</taxon>
        <taxon>Pseudomonadota</taxon>
        <taxon>Alphaproteobacteria</taxon>
        <taxon>Rhodospirillales</taxon>
        <taxon>Rhodospirillaceae</taxon>
        <taxon>Roseospira</taxon>
    </lineage>
</organism>
<feature type="domain" description="Nucleotide modification associated" evidence="2">
    <location>
        <begin position="2"/>
        <end position="223"/>
    </location>
</feature>
<comment type="caution">
    <text evidence="3">The sequence shown here is derived from an EMBL/GenBank/DDBJ whole genome shotgun (WGS) entry which is preliminary data.</text>
</comment>
<dbReference type="Pfam" id="PF18754">
    <property type="entry name" value="Nmad3"/>
    <property type="match status" value="1"/>
</dbReference>
<dbReference type="EMBL" id="WIVE01000020">
    <property type="protein sequence ID" value="MQX36493.1"/>
    <property type="molecule type" value="Genomic_DNA"/>
</dbReference>
<dbReference type="InterPro" id="IPR041135">
    <property type="entry name" value="Nmad3"/>
</dbReference>
<dbReference type="OrthoDB" id="9772090at2"/>
<evidence type="ECO:0000259" key="2">
    <source>
        <dbReference type="Pfam" id="PF18754"/>
    </source>
</evidence>